<dbReference type="Gene3D" id="3.40.50.2000">
    <property type="entry name" value="Glycogen Phosphorylase B"/>
    <property type="match status" value="4"/>
</dbReference>
<accession>A0A0L7LGS1</accession>
<feature type="chain" id="PRO_5005573440" evidence="5">
    <location>
        <begin position="18"/>
        <end position="932"/>
    </location>
</feature>
<gene>
    <name evidence="6" type="ORF">OBRU01_08879</name>
</gene>
<keyword evidence="2" id="KW-0328">Glycosyltransferase</keyword>
<keyword evidence="3 6" id="KW-0808">Transferase</keyword>
<keyword evidence="5" id="KW-0732">Signal</keyword>
<dbReference type="PANTHER" id="PTHR48043:SF145">
    <property type="entry name" value="FI06409P-RELATED"/>
    <property type="match status" value="1"/>
</dbReference>
<dbReference type="EMBL" id="JTDY01001195">
    <property type="protein sequence ID" value="KOB74579.1"/>
    <property type="molecule type" value="Genomic_DNA"/>
</dbReference>
<dbReference type="AlphaFoldDB" id="A0A0L7LGS1"/>
<keyword evidence="4" id="KW-0472">Membrane</keyword>
<protein>
    <submittedName>
        <fullName evidence="6">Antennal-enriched UDP-glycosyltransferase</fullName>
    </submittedName>
</protein>
<evidence type="ECO:0000256" key="1">
    <source>
        <dbReference type="ARBA" id="ARBA00009995"/>
    </source>
</evidence>
<comment type="similarity">
    <text evidence="1">Belongs to the UDP-glycosyltransferase family.</text>
</comment>
<dbReference type="InterPro" id="IPR002213">
    <property type="entry name" value="UDP_glucos_trans"/>
</dbReference>
<evidence type="ECO:0000256" key="4">
    <source>
        <dbReference type="SAM" id="Phobius"/>
    </source>
</evidence>
<keyword evidence="7" id="KW-1185">Reference proteome</keyword>
<evidence type="ECO:0000313" key="7">
    <source>
        <dbReference type="Proteomes" id="UP000037510"/>
    </source>
</evidence>
<feature type="non-terminal residue" evidence="6">
    <location>
        <position position="932"/>
    </location>
</feature>
<keyword evidence="4" id="KW-0812">Transmembrane</keyword>
<dbReference type="InterPro" id="IPR050271">
    <property type="entry name" value="UDP-glycosyltransferase"/>
</dbReference>
<dbReference type="Proteomes" id="UP000037510">
    <property type="component" value="Unassembled WGS sequence"/>
</dbReference>
<reference evidence="6 7" key="1">
    <citation type="journal article" date="2015" name="Genome Biol. Evol.">
        <title>The genome of winter moth (Operophtera brumata) provides a genomic perspective on sexual dimorphism and phenology.</title>
        <authorList>
            <person name="Derks M.F."/>
            <person name="Smit S."/>
            <person name="Salis L."/>
            <person name="Schijlen E."/>
            <person name="Bossers A."/>
            <person name="Mateman C."/>
            <person name="Pijl A.S."/>
            <person name="de Ridder D."/>
            <person name="Groenen M.A."/>
            <person name="Visser M.E."/>
            <person name="Megens H.J."/>
        </authorList>
    </citation>
    <scope>NUCLEOTIDE SEQUENCE [LARGE SCALE GENOMIC DNA]</scope>
    <source>
        <strain evidence="6">WM2013NL</strain>
        <tissue evidence="6">Head and thorax</tissue>
    </source>
</reference>
<dbReference type="SUPFAM" id="SSF53756">
    <property type="entry name" value="UDP-Glycosyltransferase/glycogen phosphorylase"/>
    <property type="match status" value="2"/>
</dbReference>
<evidence type="ECO:0000256" key="5">
    <source>
        <dbReference type="SAM" id="SignalP"/>
    </source>
</evidence>
<keyword evidence="4" id="KW-1133">Transmembrane helix</keyword>
<dbReference type="Pfam" id="PF00201">
    <property type="entry name" value="UDPGT"/>
    <property type="match status" value="5"/>
</dbReference>
<name>A0A0L7LGS1_OPEBR</name>
<feature type="transmembrane region" description="Helical" evidence="4">
    <location>
        <begin position="421"/>
        <end position="444"/>
    </location>
</feature>
<feature type="signal peptide" evidence="5">
    <location>
        <begin position="1"/>
        <end position="17"/>
    </location>
</feature>
<dbReference type="GO" id="GO:0008194">
    <property type="term" value="F:UDP-glycosyltransferase activity"/>
    <property type="evidence" value="ECO:0007669"/>
    <property type="project" value="InterPro"/>
</dbReference>
<dbReference type="PANTHER" id="PTHR48043">
    <property type="entry name" value="EG:EG0003.4 PROTEIN-RELATED"/>
    <property type="match status" value="1"/>
</dbReference>
<evidence type="ECO:0000313" key="6">
    <source>
        <dbReference type="EMBL" id="KOB74579.1"/>
    </source>
</evidence>
<dbReference type="CDD" id="cd03784">
    <property type="entry name" value="GT1_Gtf-like"/>
    <property type="match status" value="2"/>
</dbReference>
<sequence>MASIAFVFLNYFTILEAARILVFVPVPSVSHQVVFRPLTQELVKRGHEVVVVTTDPAFPKGQAPTNLTEIDVHDISYNIWREKVLKQETTKGTKNDLHTQINTVFSLTAVLFKLQVKTKEFQNLIKEKLHFDLIIVEAFIKLPLSLSHVFRAPIIMMSSFGSIKDNFDIVGAPKNPLWIYPDCLHQRVYQLSILEKIDLIYKAYTSKRYFDSLEKEENRIAKRLFGSDIPLLSELANNVQMLFLNIYPIWELNRPVPPSVIFIGGIHQKSPKELPKDLETYLDSSNNGVIYVSFGTNVSPSQLPSHRIQTMVNVFSKLQYEILWKWDKDELPGKTKNIRIEKWVPQSDLLTGVPLIGIPLLGDQWFNVEHYVHHKLGLGLDMEALERAVWWTEHVLRHGTGKHLRAPAANMSWAEYLDVELITVLALGVLVVSLLVIFSMYALFSFTALERAVWWTEHVLRHGTGKHLRAPAANMSWAEYLDVELITVLALGVLVVICVLLTVANGAKILAVWPTPSISHQVPFRPLTEELARRGHEVTVITTDPAFEKGKAPPNLREIDLHDLSYDIWRSRFFELSTGSKGDLAGQVRVAVELLLEIFIKQLQTDEVKHIIENETFDLVFTEACVRPALLFSHIYKVPVIQVSSFGGFFDNYERMGAPIHPLVYPLSSRQRTYNLSVKEKATELYNYYVMDGEFQKQEAAENIALRKHFYSDMPTLSELTNNVQMLFLNVHPYWDGNRPVPPSVLYIGGIYQKPEKELPKPVNAASRENTDNGECILSAVLRRHPKVKLFVTQCGLQSTNEAIAAGVPLLGIPLLGDQWYNAEKYEHLNIGVKIDMDTLNEKDLKIGIYKILDNADSYRSNVNGLRSLMYDQPQSALERAVWWTEHVLRHGTGKHLRSPSANMSWAEYLELDLVLVFIALALAVVTVIGII</sequence>
<dbReference type="STRING" id="104452.A0A0L7LGS1"/>
<feature type="transmembrane region" description="Helical" evidence="4">
    <location>
        <begin position="485"/>
        <end position="504"/>
    </location>
</feature>
<comment type="caution">
    <text evidence="6">The sequence shown here is derived from an EMBL/GenBank/DDBJ whole genome shotgun (WGS) entry which is preliminary data.</text>
</comment>
<proteinExistence type="inferred from homology"/>
<evidence type="ECO:0000256" key="3">
    <source>
        <dbReference type="ARBA" id="ARBA00022679"/>
    </source>
</evidence>
<evidence type="ECO:0000256" key="2">
    <source>
        <dbReference type="ARBA" id="ARBA00022676"/>
    </source>
</evidence>
<feature type="transmembrane region" description="Helical" evidence="4">
    <location>
        <begin position="912"/>
        <end position="931"/>
    </location>
</feature>
<organism evidence="6 7">
    <name type="scientific">Operophtera brumata</name>
    <name type="common">Winter moth</name>
    <name type="synonym">Phalaena brumata</name>
    <dbReference type="NCBI Taxonomy" id="104452"/>
    <lineage>
        <taxon>Eukaryota</taxon>
        <taxon>Metazoa</taxon>
        <taxon>Ecdysozoa</taxon>
        <taxon>Arthropoda</taxon>
        <taxon>Hexapoda</taxon>
        <taxon>Insecta</taxon>
        <taxon>Pterygota</taxon>
        <taxon>Neoptera</taxon>
        <taxon>Endopterygota</taxon>
        <taxon>Lepidoptera</taxon>
        <taxon>Glossata</taxon>
        <taxon>Ditrysia</taxon>
        <taxon>Geometroidea</taxon>
        <taxon>Geometridae</taxon>
        <taxon>Larentiinae</taxon>
        <taxon>Operophtera</taxon>
    </lineage>
</organism>